<proteinExistence type="predicted"/>
<dbReference type="InterPro" id="IPR036182">
    <property type="entry name" value="PCuAC_sf"/>
</dbReference>
<dbReference type="RefSeq" id="WP_009849187.1">
    <property type="nucleotide sequence ID" value="NZ_DS022294.1"/>
</dbReference>
<organism evidence="2 3">
    <name type="scientific">Mariprofundus ferrooxydans PV-1</name>
    <dbReference type="NCBI Taxonomy" id="314345"/>
    <lineage>
        <taxon>Bacteria</taxon>
        <taxon>Pseudomonadati</taxon>
        <taxon>Pseudomonadota</taxon>
        <taxon>Candidatius Mariprofundia</taxon>
        <taxon>Mariprofundales</taxon>
        <taxon>Mariprofundaceae</taxon>
        <taxon>Mariprofundus</taxon>
    </lineage>
</organism>
<keyword evidence="1" id="KW-0732">Signal</keyword>
<reference evidence="2 3" key="1">
    <citation type="submission" date="2006-09" db="EMBL/GenBank/DDBJ databases">
        <authorList>
            <person name="Emerson D."/>
            <person name="Ferriera S."/>
            <person name="Johnson J."/>
            <person name="Kravitz S."/>
            <person name="Halpern A."/>
            <person name="Remington K."/>
            <person name="Beeson K."/>
            <person name="Tran B."/>
            <person name="Rogers Y.-H."/>
            <person name="Friedman R."/>
            <person name="Venter J.C."/>
        </authorList>
    </citation>
    <scope>NUCLEOTIDE SEQUENCE [LARGE SCALE GENOMIC DNA]</scope>
    <source>
        <strain evidence="2 3">PV-1</strain>
    </source>
</reference>
<accession>Q0EZ00</accession>
<dbReference type="OrthoDB" id="9796962at2"/>
<dbReference type="PANTHER" id="PTHR36302">
    <property type="entry name" value="BLR7088 PROTEIN"/>
    <property type="match status" value="1"/>
</dbReference>
<dbReference type="eggNOG" id="COG2847">
    <property type="taxonomic scope" value="Bacteria"/>
</dbReference>
<evidence type="ECO:0008006" key="4">
    <source>
        <dbReference type="Google" id="ProtNLM"/>
    </source>
</evidence>
<dbReference type="HOGENOM" id="CLU_100939_2_2_0"/>
<dbReference type="PANTHER" id="PTHR36302:SF1">
    <property type="entry name" value="COPPER CHAPERONE PCU(A)C"/>
    <property type="match status" value="1"/>
</dbReference>
<dbReference type="InParanoid" id="Q0EZ00"/>
<dbReference type="Gene3D" id="2.60.40.1890">
    <property type="entry name" value="PCu(A)C copper chaperone"/>
    <property type="match status" value="1"/>
</dbReference>
<gene>
    <name evidence="2" type="ORF">SPV1_08316</name>
</gene>
<dbReference type="EMBL" id="AATS01000008">
    <property type="protein sequence ID" value="EAU54407.1"/>
    <property type="molecule type" value="Genomic_DNA"/>
</dbReference>
<protein>
    <recommendedName>
        <fullName evidence="4">Copper chaperone PCu(A)C</fullName>
    </recommendedName>
</protein>
<dbReference type="AlphaFoldDB" id="Q0EZ00"/>
<dbReference type="InterPro" id="IPR007410">
    <property type="entry name" value="LpqE-like"/>
</dbReference>
<feature type="signal peptide" evidence="1">
    <location>
        <begin position="1"/>
        <end position="21"/>
    </location>
</feature>
<dbReference type="InterPro" id="IPR058248">
    <property type="entry name" value="Lxx211020-like"/>
</dbReference>
<dbReference type="Proteomes" id="UP000005297">
    <property type="component" value="Unassembled WGS sequence"/>
</dbReference>
<keyword evidence="3" id="KW-1185">Reference proteome</keyword>
<comment type="caution">
    <text evidence="2">The sequence shown here is derived from an EMBL/GenBank/DDBJ whole genome shotgun (WGS) entry which is preliminary data.</text>
</comment>
<sequence>MGRYIIMILAGLIASPSAALAGEVVAKQAWVRLAPPVSDSTAAYMVMENDGDSDVILTAVESAAAKHVMMHGMAMKEGRMHMFELEHVRVPAHGTVSFEPGGMHIMLMGLNEALHTGQTLRFKFRTAAGESFTVPAVVRDMRH</sequence>
<name>Q0EZ00_9PROT</name>
<dbReference type="SUPFAM" id="SSF110087">
    <property type="entry name" value="DR1885-like metal-binding protein"/>
    <property type="match status" value="1"/>
</dbReference>
<feature type="chain" id="PRO_5004171304" description="Copper chaperone PCu(A)C" evidence="1">
    <location>
        <begin position="22"/>
        <end position="143"/>
    </location>
</feature>
<dbReference type="Pfam" id="PF04314">
    <property type="entry name" value="PCuAC"/>
    <property type="match status" value="1"/>
</dbReference>
<dbReference type="STRING" id="314344.AL013_03115"/>
<evidence type="ECO:0000256" key="1">
    <source>
        <dbReference type="SAM" id="SignalP"/>
    </source>
</evidence>
<evidence type="ECO:0000313" key="2">
    <source>
        <dbReference type="EMBL" id="EAU54407.1"/>
    </source>
</evidence>
<evidence type="ECO:0000313" key="3">
    <source>
        <dbReference type="Proteomes" id="UP000005297"/>
    </source>
</evidence>